<keyword evidence="1" id="KW-1133">Transmembrane helix</keyword>
<feature type="transmembrane region" description="Helical" evidence="1">
    <location>
        <begin position="134"/>
        <end position="156"/>
    </location>
</feature>
<keyword evidence="3" id="KW-1185">Reference proteome</keyword>
<keyword evidence="1" id="KW-0472">Membrane</keyword>
<protein>
    <recommendedName>
        <fullName evidence="4">Transmembrane protein</fullName>
    </recommendedName>
</protein>
<keyword evidence="1" id="KW-0812">Transmembrane</keyword>
<feature type="transmembrane region" description="Helical" evidence="1">
    <location>
        <begin position="258"/>
        <end position="276"/>
    </location>
</feature>
<gene>
    <name evidence="2" type="ORF">RIF29_07455</name>
</gene>
<proteinExistence type="predicted"/>
<accession>A0AAN9J446</accession>
<feature type="transmembrane region" description="Helical" evidence="1">
    <location>
        <begin position="162"/>
        <end position="184"/>
    </location>
</feature>
<dbReference type="PANTHER" id="PTHR33133">
    <property type="entry name" value="OS08G0107100 PROTEIN-RELATED"/>
    <property type="match status" value="1"/>
</dbReference>
<evidence type="ECO:0008006" key="4">
    <source>
        <dbReference type="Google" id="ProtNLM"/>
    </source>
</evidence>
<organism evidence="2 3">
    <name type="scientific">Crotalaria pallida</name>
    <name type="common">Smooth rattlebox</name>
    <name type="synonym">Crotalaria striata</name>
    <dbReference type="NCBI Taxonomy" id="3830"/>
    <lineage>
        <taxon>Eukaryota</taxon>
        <taxon>Viridiplantae</taxon>
        <taxon>Streptophyta</taxon>
        <taxon>Embryophyta</taxon>
        <taxon>Tracheophyta</taxon>
        <taxon>Spermatophyta</taxon>
        <taxon>Magnoliopsida</taxon>
        <taxon>eudicotyledons</taxon>
        <taxon>Gunneridae</taxon>
        <taxon>Pentapetalae</taxon>
        <taxon>rosids</taxon>
        <taxon>fabids</taxon>
        <taxon>Fabales</taxon>
        <taxon>Fabaceae</taxon>
        <taxon>Papilionoideae</taxon>
        <taxon>50 kb inversion clade</taxon>
        <taxon>genistoids sensu lato</taxon>
        <taxon>core genistoids</taxon>
        <taxon>Crotalarieae</taxon>
        <taxon>Crotalaria</taxon>
    </lineage>
</organism>
<evidence type="ECO:0000313" key="3">
    <source>
        <dbReference type="Proteomes" id="UP001372338"/>
    </source>
</evidence>
<dbReference type="PANTHER" id="PTHR33133:SF21">
    <property type="entry name" value="TRANSMEMBRANE PROTEIN"/>
    <property type="match status" value="1"/>
</dbReference>
<sequence length="302" mass="34212">MWDSWLISPLKIILDSFKILITNKLLFTSILIFTTLPLSTLLISLSFSLHSRATQIYHLEMLARYSSTRFEARHVWQESRHDALSLLRIKALFSLPSFLLSLSAAISSVHSSLSPSPSLRSAFHSISLSFKRPFLTSFFVYAILFVFSPLRIAFSARFLLNAIYSSLEVYLMAVLSLGIVVSIAEDRFGWDAIRVGSGLMEGRRFCGWVLSGMLVVASRVIGWKVEELLSGEVEPPEFLGLTELKGKGIRNEEKAVLIGWYGMVMLLSYVVMSVYYSECRRRHPIKEAVESDDHHQMHPLSL</sequence>
<reference evidence="2 3" key="1">
    <citation type="submission" date="2024-01" db="EMBL/GenBank/DDBJ databases">
        <title>The genomes of 5 underutilized Papilionoideae crops provide insights into root nodulation and disease resistanc.</title>
        <authorList>
            <person name="Yuan L."/>
        </authorList>
    </citation>
    <scope>NUCLEOTIDE SEQUENCE [LARGE SCALE GENOMIC DNA]</scope>
    <source>
        <strain evidence="2">ZHUSHIDOU_FW_LH</strain>
        <tissue evidence="2">Leaf</tissue>
    </source>
</reference>
<dbReference type="AlphaFoldDB" id="A0AAN9J446"/>
<comment type="caution">
    <text evidence="2">The sequence shown here is derived from an EMBL/GenBank/DDBJ whole genome shotgun (WGS) entry which is preliminary data.</text>
</comment>
<name>A0AAN9J446_CROPI</name>
<dbReference type="Proteomes" id="UP001372338">
    <property type="component" value="Unassembled WGS sequence"/>
</dbReference>
<feature type="transmembrane region" description="Helical" evidence="1">
    <location>
        <begin position="91"/>
        <end position="113"/>
    </location>
</feature>
<feature type="transmembrane region" description="Helical" evidence="1">
    <location>
        <begin position="25"/>
        <end position="47"/>
    </location>
</feature>
<evidence type="ECO:0000256" key="1">
    <source>
        <dbReference type="SAM" id="Phobius"/>
    </source>
</evidence>
<dbReference type="EMBL" id="JAYWIO010000001">
    <property type="protein sequence ID" value="KAK7291910.1"/>
    <property type="molecule type" value="Genomic_DNA"/>
</dbReference>
<evidence type="ECO:0000313" key="2">
    <source>
        <dbReference type="EMBL" id="KAK7291910.1"/>
    </source>
</evidence>